<reference evidence="2 3" key="1">
    <citation type="submission" date="2006-10" db="EMBL/GenBank/DDBJ databases">
        <authorList>
            <person name="Fleischmann R.D."/>
            <person name="Dodson R.J."/>
            <person name="Haft D.H."/>
            <person name="Merkel J.S."/>
            <person name="Nelson W.C."/>
            <person name="Fraser C.M."/>
        </authorList>
    </citation>
    <scope>NUCLEOTIDE SEQUENCE [LARGE SCALE GENOMIC DNA]</scope>
    <source>
        <strain evidence="3">ATCC 700084 / mc(2)155</strain>
    </source>
</reference>
<gene>
    <name evidence="2" type="ordered locus">MSMEG_6457</name>
</gene>
<dbReference type="Proteomes" id="UP000000757">
    <property type="component" value="Chromosome"/>
</dbReference>
<keyword evidence="3" id="KW-1185">Reference proteome</keyword>
<dbReference type="OrthoDB" id="3577245at2"/>
<dbReference type="Gene3D" id="3.90.420.10">
    <property type="entry name" value="Oxidoreductase, molybdopterin-binding domain"/>
    <property type="match status" value="1"/>
</dbReference>
<feature type="chain" id="PRO_5002629969" evidence="1">
    <location>
        <begin position="24"/>
        <end position="167"/>
    </location>
</feature>
<dbReference type="eggNOG" id="COG2041">
    <property type="taxonomic scope" value="Bacteria"/>
</dbReference>
<dbReference type="EMBL" id="CP000480">
    <property type="protein sequence ID" value="ABK73755.1"/>
    <property type="molecule type" value="Genomic_DNA"/>
</dbReference>
<feature type="signal peptide" evidence="1">
    <location>
        <begin position="1"/>
        <end position="23"/>
    </location>
</feature>
<dbReference type="KEGG" id="msb:LJ00_31920"/>
<dbReference type="PATRIC" id="fig|246196.19.peg.6280"/>
<dbReference type="SMR" id="A0R682"/>
<dbReference type="PaxDb" id="246196-MSMEI_6287"/>
<evidence type="ECO:0000313" key="2">
    <source>
        <dbReference type="EMBL" id="ABK73755.1"/>
    </source>
</evidence>
<protein>
    <submittedName>
        <fullName evidence="2">Oxidoreductase molybdopterin binding domain, putative</fullName>
    </submittedName>
</protein>
<dbReference type="KEGG" id="msm:MSMEG_6457"/>
<dbReference type="InterPro" id="IPR036374">
    <property type="entry name" value="OxRdtase_Mopterin-bd_sf"/>
</dbReference>
<keyword evidence="1" id="KW-0732">Signal</keyword>
<dbReference type="SUPFAM" id="SSF56524">
    <property type="entry name" value="Oxidoreductase molybdopterin-binding domain"/>
    <property type="match status" value="1"/>
</dbReference>
<dbReference type="STRING" id="246196.MSMEG_6457"/>
<dbReference type="AlphaFoldDB" id="A0R682"/>
<evidence type="ECO:0000256" key="1">
    <source>
        <dbReference type="SAM" id="SignalP"/>
    </source>
</evidence>
<organism evidence="2 3">
    <name type="scientific">Mycolicibacterium smegmatis (strain ATCC 700084 / mc(2)155)</name>
    <name type="common">Mycobacterium smegmatis</name>
    <dbReference type="NCBI Taxonomy" id="246196"/>
    <lineage>
        <taxon>Bacteria</taxon>
        <taxon>Bacillati</taxon>
        <taxon>Actinomycetota</taxon>
        <taxon>Actinomycetes</taxon>
        <taxon>Mycobacteriales</taxon>
        <taxon>Mycobacteriaceae</taxon>
        <taxon>Mycolicibacterium</taxon>
    </lineage>
</organism>
<name>A0R682_MYCS2</name>
<proteinExistence type="predicted"/>
<accession>A0R682</accession>
<evidence type="ECO:0000313" key="3">
    <source>
        <dbReference type="Proteomes" id="UP000000757"/>
    </source>
</evidence>
<sequence length="167" mass="17143">MVRLLVFTGVSMLALLAGTGAAAAEPQVSTDLSVTGDVGAPLTMTREALRALPNRTLDATFTTHDGPQHHTYTGALLSDAITAAHPAGGPNAEHPLLTVAVVATGADGYAATLAWGDIDPSVTPTPALVAWAQDGTDLDAPRLVLPGDLNGSRYVSELRELRVAQLA</sequence>